<evidence type="ECO:0000256" key="1">
    <source>
        <dbReference type="ARBA" id="ARBA00022527"/>
    </source>
</evidence>
<feature type="transmembrane region" description="Helical" evidence="6">
    <location>
        <begin position="21"/>
        <end position="42"/>
    </location>
</feature>
<organism evidence="7 8">
    <name type="scientific">Carex littledalei</name>
    <dbReference type="NCBI Taxonomy" id="544730"/>
    <lineage>
        <taxon>Eukaryota</taxon>
        <taxon>Viridiplantae</taxon>
        <taxon>Streptophyta</taxon>
        <taxon>Embryophyta</taxon>
        <taxon>Tracheophyta</taxon>
        <taxon>Spermatophyta</taxon>
        <taxon>Magnoliopsida</taxon>
        <taxon>Liliopsida</taxon>
        <taxon>Poales</taxon>
        <taxon>Cyperaceae</taxon>
        <taxon>Cyperoideae</taxon>
        <taxon>Cariceae</taxon>
        <taxon>Carex</taxon>
        <taxon>Carex subgen. Euthyceras</taxon>
    </lineage>
</organism>
<keyword evidence="7" id="KW-0430">Lectin</keyword>
<keyword evidence="6" id="KW-1133">Transmembrane helix</keyword>
<dbReference type="SUPFAM" id="SSF56112">
    <property type="entry name" value="Protein kinase-like (PK-like)"/>
    <property type="match status" value="1"/>
</dbReference>
<keyword evidence="1" id="KW-0723">Serine/threonine-protein kinase</keyword>
<gene>
    <name evidence="7" type="ORF">FCM35_KLT17655</name>
</gene>
<evidence type="ECO:0000256" key="2">
    <source>
        <dbReference type="ARBA" id="ARBA00022679"/>
    </source>
</evidence>
<feature type="transmembrane region" description="Helical" evidence="6">
    <location>
        <begin position="54"/>
        <end position="78"/>
    </location>
</feature>
<dbReference type="InterPro" id="IPR011009">
    <property type="entry name" value="Kinase-like_dom_sf"/>
</dbReference>
<dbReference type="Gene3D" id="3.30.200.20">
    <property type="entry name" value="Phosphorylase Kinase, domain 1"/>
    <property type="match status" value="1"/>
</dbReference>
<proteinExistence type="predicted"/>
<keyword evidence="4 7" id="KW-0418">Kinase</keyword>
<keyword evidence="2" id="KW-0808">Transferase</keyword>
<keyword evidence="8" id="KW-1185">Reference proteome</keyword>
<accession>A0A833RCC4</accession>
<dbReference type="OrthoDB" id="2007385at2759"/>
<dbReference type="PANTHER" id="PTHR27002:SF181">
    <property type="entry name" value="RECEPTOR-LIKE SERINE_THREONINE-PROTEIN KINASE"/>
    <property type="match status" value="1"/>
</dbReference>
<dbReference type="GO" id="GO:0005886">
    <property type="term" value="C:plasma membrane"/>
    <property type="evidence" value="ECO:0007669"/>
    <property type="project" value="TreeGrafter"/>
</dbReference>
<dbReference type="GO" id="GO:0030246">
    <property type="term" value="F:carbohydrate binding"/>
    <property type="evidence" value="ECO:0007669"/>
    <property type="project" value="UniProtKB-KW"/>
</dbReference>
<dbReference type="AlphaFoldDB" id="A0A833RCC4"/>
<evidence type="ECO:0000256" key="5">
    <source>
        <dbReference type="ARBA" id="ARBA00022840"/>
    </source>
</evidence>
<evidence type="ECO:0000256" key="4">
    <source>
        <dbReference type="ARBA" id="ARBA00022777"/>
    </source>
</evidence>
<keyword evidence="3" id="KW-0547">Nucleotide-binding</keyword>
<evidence type="ECO:0000256" key="3">
    <source>
        <dbReference type="ARBA" id="ARBA00022741"/>
    </source>
</evidence>
<keyword evidence="6" id="KW-0812">Transmembrane</keyword>
<sequence length="183" mass="19641">MDARWSPRYSGPNNCECLAKVGACVDAVAVFSLPVAVVAVPVVAGEGNNRRRAVLIGIIVSATIALLLIILLAGIIFWRKVLKEDNLGTLSCSLKNTEIPLFDLVTVAASTGNFSPANELGQGAFGIVYKERLGGEALIERVKILTEQLDCSGLMRLGFSSYSSILTVKEHTENHGPWPCKEI</sequence>
<keyword evidence="7" id="KW-0675">Receptor</keyword>
<protein>
    <submittedName>
        <fullName evidence="7">G-type lectin S-receptor-like serine/threonine-protein kinase</fullName>
    </submittedName>
</protein>
<keyword evidence="6" id="KW-0472">Membrane</keyword>
<evidence type="ECO:0000256" key="6">
    <source>
        <dbReference type="SAM" id="Phobius"/>
    </source>
</evidence>
<dbReference type="GO" id="GO:0005524">
    <property type="term" value="F:ATP binding"/>
    <property type="evidence" value="ECO:0007669"/>
    <property type="project" value="UniProtKB-KW"/>
</dbReference>
<dbReference type="PANTHER" id="PTHR27002">
    <property type="entry name" value="RECEPTOR-LIKE SERINE/THREONINE-PROTEIN KINASE SD1-8"/>
    <property type="match status" value="1"/>
</dbReference>
<keyword evidence="5" id="KW-0067">ATP-binding</keyword>
<evidence type="ECO:0000313" key="8">
    <source>
        <dbReference type="Proteomes" id="UP000623129"/>
    </source>
</evidence>
<evidence type="ECO:0000313" key="7">
    <source>
        <dbReference type="EMBL" id="KAF3337068.1"/>
    </source>
</evidence>
<name>A0A833RCC4_9POAL</name>
<reference evidence="7" key="1">
    <citation type="submission" date="2020-01" db="EMBL/GenBank/DDBJ databases">
        <title>Genome sequence of Kobresia littledalei, the first chromosome-level genome in the family Cyperaceae.</title>
        <authorList>
            <person name="Qu G."/>
        </authorList>
    </citation>
    <scope>NUCLEOTIDE SEQUENCE</scope>
    <source>
        <strain evidence="7">C.B.Clarke</strain>
        <tissue evidence="7">Leaf</tissue>
    </source>
</reference>
<dbReference type="GO" id="GO:0004674">
    <property type="term" value="F:protein serine/threonine kinase activity"/>
    <property type="evidence" value="ECO:0007669"/>
    <property type="project" value="UniProtKB-KW"/>
</dbReference>
<comment type="caution">
    <text evidence="7">The sequence shown here is derived from an EMBL/GenBank/DDBJ whole genome shotgun (WGS) entry which is preliminary data.</text>
</comment>
<dbReference type="EMBL" id="SWLB01000006">
    <property type="protein sequence ID" value="KAF3337068.1"/>
    <property type="molecule type" value="Genomic_DNA"/>
</dbReference>
<dbReference type="Proteomes" id="UP000623129">
    <property type="component" value="Unassembled WGS sequence"/>
</dbReference>